<evidence type="ECO:0000313" key="3">
    <source>
        <dbReference type="Proteomes" id="UP001172738"/>
    </source>
</evidence>
<feature type="domain" description="DUF218" evidence="1">
    <location>
        <begin position="42"/>
        <end position="171"/>
    </location>
</feature>
<reference evidence="2" key="1">
    <citation type="submission" date="2023-06" db="EMBL/GenBank/DDBJ databases">
        <title>SYSU T00b26.</title>
        <authorList>
            <person name="Gao L."/>
            <person name="Fang B.-Z."/>
            <person name="Li W.-J."/>
        </authorList>
    </citation>
    <scope>NUCLEOTIDE SEQUENCE</scope>
    <source>
        <strain evidence="2">SYSU T00b26</strain>
    </source>
</reference>
<protein>
    <submittedName>
        <fullName evidence="2">YdcF family protein</fullName>
    </submittedName>
</protein>
<name>A0ABT8G122_9MICO</name>
<dbReference type="RefSeq" id="WP_301127807.1">
    <property type="nucleotide sequence ID" value="NZ_JAUHPV010000004.1"/>
</dbReference>
<dbReference type="PANTHER" id="PTHR30336:SF20">
    <property type="entry name" value="DUF218 DOMAIN-CONTAINING PROTEIN"/>
    <property type="match status" value="1"/>
</dbReference>
<dbReference type="InterPro" id="IPR051599">
    <property type="entry name" value="Cell_Envelope_Assoc"/>
</dbReference>
<evidence type="ECO:0000259" key="1">
    <source>
        <dbReference type="Pfam" id="PF02698"/>
    </source>
</evidence>
<dbReference type="EMBL" id="JAUHPV010000004">
    <property type="protein sequence ID" value="MDN4472844.1"/>
    <property type="molecule type" value="Genomic_DNA"/>
</dbReference>
<keyword evidence="3" id="KW-1185">Reference proteome</keyword>
<comment type="caution">
    <text evidence="2">The sequence shown here is derived from an EMBL/GenBank/DDBJ whole genome shotgun (WGS) entry which is preliminary data.</text>
</comment>
<gene>
    <name evidence="2" type="ORF">QQX04_07545</name>
</gene>
<organism evidence="2 3">
    <name type="scientific">Demequina zhanjiangensis</name>
    <dbReference type="NCBI Taxonomy" id="3051659"/>
    <lineage>
        <taxon>Bacteria</taxon>
        <taxon>Bacillati</taxon>
        <taxon>Actinomycetota</taxon>
        <taxon>Actinomycetes</taxon>
        <taxon>Micrococcales</taxon>
        <taxon>Demequinaceae</taxon>
        <taxon>Demequina</taxon>
    </lineage>
</organism>
<dbReference type="InterPro" id="IPR003848">
    <property type="entry name" value="DUF218"/>
</dbReference>
<evidence type="ECO:0000313" key="2">
    <source>
        <dbReference type="EMBL" id="MDN4472844.1"/>
    </source>
</evidence>
<dbReference type="Pfam" id="PF02698">
    <property type="entry name" value="DUF218"/>
    <property type="match status" value="1"/>
</dbReference>
<accession>A0ABT8G122</accession>
<dbReference type="Proteomes" id="UP001172738">
    <property type="component" value="Unassembled WGS sequence"/>
</dbReference>
<dbReference type="PANTHER" id="PTHR30336">
    <property type="entry name" value="INNER MEMBRANE PROTEIN, PROBABLE PERMEASE"/>
    <property type="match status" value="1"/>
</dbReference>
<sequence length="199" mass="21001">MRRITAAATAAAASLAAPQLYMRARTWGATHGAGCPGIDTADAALVLGARVWEDGRPSRFLRERVEVGAALFHSGLVPTLLLSGAGANREGLDETKAMFETALALGVPESALELDPEGYDTRLSVRNAAARGYSSVIVCSQEFHLPRALWLAERAGLEAQGVHPTLTLRADTAFGYGRELAASWKAVLVESGALEVAED</sequence>
<dbReference type="CDD" id="cd06259">
    <property type="entry name" value="YdcF-like"/>
    <property type="match status" value="1"/>
</dbReference>
<proteinExistence type="predicted"/>